<dbReference type="PANTHER" id="PTHR15741">
    <property type="entry name" value="BASIC HELIX-LOOP-HELIX ZIP TRANSCRIPTION FACTOR"/>
    <property type="match status" value="1"/>
</dbReference>
<dbReference type="GeneID" id="54421936"/>
<dbReference type="Proteomes" id="UP000504638">
    <property type="component" value="Unplaced"/>
</dbReference>
<dbReference type="Gene3D" id="4.10.280.10">
    <property type="entry name" value="Helix-loop-helix DNA-binding domain"/>
    <property type="match status" value="1"/>
</dbReference>
<sequence length="126" mass="13770">MSSSPAAKSPASGSATGKPEKPRLSEQEKKNNHIASEQKRRQAIRDGFDRLANVVPGMAGQGRSEAVVLQATIEFLRQQLVERQDYIDELRSRGVNVEGYVVNGVDINRLRQILGSNLHGFNGTGI</sequence>
<evidence type="ECO:0000256" key="3">
    <source>
        <dbReference type="ARBA" id="ARBA00023125"/>
    </source>
</evidence>
<dbReference type="Pfam" id="PF00010">
    <property type="entry name" value="HLH"/>
    <property type="match status" value="1"/>
</dbReference>
<keyword evidence="5" id="KW-0539">Nucleus</keyword>
<dbReference type="RefSeq" id="XP_033532923.1">
    <property type="nucleotide sequence ID" value="XM_033681366.1"/>
</dbReference>
<evidence type="ECO:0000259" key="7">
    <source>
        <dbReference type="PROSITE" id="PS50888"/>
    </source>
</evidence>
<keyword evidence="9" id="KW-1185">Reference proteome</keyword>
<dbReference type="InterPro" id="IPR011598">
    <property type="entry name" value="bHLH_dom"/>
</dbReference>
<name>A0A6G1FZY6_9PEZI</name>
<reference evidence="10" key="2">
    <citation type="submission" date="2020-04" db="EMBL/GenBank/DDBJ databases">
        <authorList>
            <consortium name="NCBI Genome Project"/>
        </authorList>
    </citation>
    <scope>NUCLEOTIDE SEQUENCE</scope>
    <source>
        <strain evidence="10">CBS 781.70</strain>
    </source>
</reference>
<comment type="subcellular location">
    <subcellularLocation>
        <location evidence="1">Nucleus</location>
    </subcellularLocation>
</comment>
<feature type="domain" description="BHLH" evidence="7">
    <location>
        <begin position="28"/>
        <end position="79"/>
    </location>
</feature>
<dbReference type="PANTHER" id="PTHR15741:SF39">
    <property type="entry name" value="BHLH TRANSCRIPTION FACTOR (EUROFUNG)"/>
    <property type="match status" value="1"/>
</dbReference>
<dbReference type="PROSITE" id="PS50888">
    <property type="entry name" value="BHLH"/>
    <property type="match status" value="1"/>
</dbReference>
<dbReference type="InterPro" id="IPR052207">
    <property type="entry name" value="Max-like/E-box_TFs"/>
</dbReference>
<dbReference type="SUPFAM" id="SSF47459">
    <property type="entry name" value="HLH, helix-loop-helix DNA-binding domain"/>
    <property type="match status" value="1"/>
</dbReference>
<organism evidence="8">
    <name type="scientific">Eremomyces bilateralis CBS 781.70</name>
    <dbReference type="NCBI Taxonomy" id="1392243"/>
    <lineage>
        <taxon>Eukaryota</taxon>
        <taxon>Fungi</taxon>
        <taxon>Dikarya</taxon>
        <taxon>Ascomycota</taxon>
        <taxon>Pezizomycotina</taxon>
        <taxon>Dothideomycetes</taxon>
        <taxon>Dothideomycetes incertae sedis</taxon>
        <taxon>Eremomycetales</taxon>
        <taxon>Eremomycetaceae</taxon>
        <taxon>Eremomyces</taxon>
    </lineage>
</organism>
<dbReference type="AlphaFoldDB" id="A0A6G1FZY6"/>
<keyword evidence="3" id="KW-0238">DNA-binding</keyword>
<dbReference type="GO" id="GO:0000978">
    <property type="term" value="F:RNA polymerase II cis-regulatory region sequence-specific DNA binding"/>
    <property type="evidence" value="ECO:0007669"/>
    <property type="project" value="TreeGrafter"/>
</dbReference>
<keyword evidence="4" id="KW-0804">Transcription</keyword>
<feature type="compositionally biased region" description="Low complexity" evidence="6">
    <location>
        <begin position="1"/>
        <end position="17"/>
    </location>
</feature>
<dbReference type="GO" id="GO:0005634">
    <property type="term" value="C:nucleus"/>
    <property type="evidence" value="ECO:0007669"/>
    <property type="project" value="UniProtKB-SubCell"/>
</dbReference>
<gene>
    <name evidence="8 10" type="ORF">P152DRAFT_474891</name>
</gene>
<dbReference type="GO" id="GO:0046983">
    <property type="term" value="F:protein dimerization activity"/>
    <property type="evidence" value="ECO:0007669"/>
    <property type="project" value="InterPro"/>
</dbReference>
<dbReference type="SMART" id="SM00353">
    <property type="entry name" value="HLH"/>
    <property type="match status" value="1"/>
</dbReference>
<accession>A0A6G1FZY6</accession>
<evidence type="ECO:0000313" key="9">
    <source>
        <dbReference type="Proteomes" id="UP000504638"/>
    </source>
</evidence>
<reference evidence="8 10" key="1">
    <citation type="submission" date="2020-01" db="EMBL/GenBank/DDBJ databases">
        <authorList>
            <consortium name="DOE Joint Genome Institute"/>
            <person name="Haridas S."/>
            <person name="Albert R."/>
            <person name="Binder M."/>
            <person name="Bloem J."/>
            <person name="Labutti K."/>
            <person name="Salamov A."/>
            <person name="Andreopoulos B."/>
            <person name="Baker S.E."/>
            <person name="Barry K."/>
            <person name="Bills G."/>
            <person name="Bluhm B.H."/>
            <person name="Cannon C."/>
            <person name="Castanera R."/>
            <person name="Culley D.E."/>
            <person name="Daum C."/>
            <person name="Ezra D."/>
            <person name="Gonzalez J.B."/>
            <person name="Henrissat B."/>
            <person name="Kuo A."/>
            <person name="Liang C."/>
            <person name="Lipzen A."/>
            <person name="Lutzoni F."/>
            <person name="Magnuson J."/>
            <person name="Mondo S."/>
            <person name="Nolan M."/>
            <person name="Ohm R."/>
            <person name="Pangilinan J."/>
            <person name="Park H.-J."/>
            <person name="Ramirez L."/>
            <person name="Alfaro M."/>
            <person name="Sun H."/>
            <person name="Tritt A."/>
            <person name="Yoshinaga Y."/>
            <person name="Zwiers L.-H."/>
            <person name="Turgeon B.G."/>
            <person name="Goodwin S.B."/>
            <person name="Spatafora J.W."/>
            <person name="Crous P.W."/>
            <person name="Grigoriev I.V."/>
        </authorList>
    </citation>
    <scope>NUCLEOTIDE SEQUENCE</scope>
    <source>
        <strain evidence="8 10">CBS 781.70</strain>
    </source>
</reference>
<evidence type="ECO:0000313" key="8">
    <source>
        <dbReference type="EMBL" id="KAF1811292.1"/>
    </source>
</evidence>
<dbReference type="OrthoDB" id="5778525at2759"/>
<protein>
    <recommendedName>
        <fullName evidence="7">BHLH domain-containing protein</fullName>
    </recommendedName>
</protein>
<keyword evidence="2" id="KW-0805">Transcription regulation</keyword>
<reference evidence="10" key="3">
    <citation type="submission" date="2025-04" db="UniProtKB">
        <authorList>
            <consortium name="RefSeq"/>
        </authorList>
    </citation>
    <scope>IDENTIFICATION</scope>
    <source>
        <strain evidence="10">CBS 781.70</strain>
    </source>
</reference>
<dbReference type="InterPro" id="IPR036638">
    <property type="entry name" value="HLH_DNA-bd_sf"/>
</dbReference>
<proteinExistence type="predicted"/>
<evidence type="ECO:0000256" key="2">
    <source>
        <dbReference type="ARBA" id="ARBA00023015"/>
    </source>
</evidence>
<feature type="compositionally biased region" description="Basic and acidic residues" evidence="6">
    <location>
        <begin position="18"/>
        <end position="42"/>
    </location>
</feature>
<feature type="region of interest" description="Disordered" evidence="6">
    <location>
        <begin position="1"/>
        <end position="42"/>
    </location>
</feature>
<dbReference type="EMBL" id="ML975162">
    <property type="protein sequence ID" value="KAF1811292.1"/>
    <property type="molecule type" value="Genomic_DNA"/>
</dbReference>
<evidence type="ECO:0000313" key="10">
    <source>
        <dbReference type="RefSeq" id="XP_033532923.1"/>
    </source>
</evidence>
<evidence type="ECO:0000256" key="6">
    <source>
        <dbReference type="SAM" id="MobiDB-lite"/>
    </source>
</evidence>
<dbReference type="GO" id="GO:0000981">
    <property type="term" value="F:DNA-binding transcription factor activity, RNA polymerase II-specific"/>
    <property type="evidence" value="ECO:0007669"/>
    <property type="project" value="TreeGrafter"/>
</dbReference>
<evidence type="ECO:0000256" key="1">
    <source>
        <dbReference type="ARBA" id="ARBA00004123"/>
    </source>
</evidence>
<evidence type="ECO:0000256" key="5">
    <source>
        <dbReference type="ARBA" id="ARBA00023242"/>
    </source>
</evidence>
<evidence type="ECO:0000256" key="4">
    <source>
        <dbReference type="ARBA" id="ARBA00023163"/>
    </source>
</evidence>